<dbReference type="Gene3D" id="3.40.50.300">
    <property type="entry name" value="P-loop containing nucleotide triphosphate hydrolases"/>
    <property type="match status" value="1"/>
</dbReference>
<feature type="domain" description="AIG1-type G" evidence="5">
    <location>
        <begin position="62"/>
        <end position="266"/>
    </location>
</feature>
<dbReference type="GO" id="GO:0005525">
    <property type="term" value="F:GTP binding"/>
    <property type="evidence" value="ECO:0007669"/>
    <property type="project" value="UniProtKB-KW"/>
</dbReference>
<proteinExistence type="inferred from homology"/>
<evidence type="ECO:0000256" key="3">
    <source>
        <dbReference type="ARBA" id="ARBA00023134"/>
    </source>
</evidence>
<keyword evidence="3" id="KW-0342">GTP-binding</keyword>
<evidence type="ECO:0000256" key="2">
    <source>
        <dbReference type="ARBA" id="ARBA00022741"/>
    </source>
</evidence>
<evidence type="ECO:0000313" key="6">
    <source>
        <dbReference type="EMBL" id="KAK6194432.1"/>
    </source>
</evidence>
<evidence type="ECO:0000313" key="7">
    <source>
        <dbReference type="Proteomes" id="UP001347796"/>
    </source>
</evidence>
<dbReference type="EMBL" id="JAZGQO010000001">
    <property type="protein sequence ID" value="KAK6194432.1"/>
    <property type="molecule type" value="Genomic_DNA"/>
</dbReference>
<dbReference type="PANTHER" id="PTHR10903">
    <property type="entry name" value="GTPASE, IMAP FAMILY MEMBER-RELATED"/>
    <property type="match status" value="1"/>
</dbReference>
<dbReference type="PROSITE" id="PS51720">
    <property type="entry name" value="G_AIG1"/>
    <property type="match status" value="1"/>
</dbReference>
<organism evidence="6 7">
    <name type="scientific">Patella caerulea</name>
    <name type="common">Rayed Mediterranean limpet</name>
    <dbReference type="NCBI Taxonomy" id="87958"/>
    <lineage>
        <taxon>Eukaryota</taxon>
        <taxon>Metazoa</taxon>
        <taxon>Spiralia</taxon>
        <taxon>Lophotrochozoa</taxon>
        <taxon>Mollusca</taxon>
        <taxon>Gastropoda</taxon>
        <taxon>Patellogastropoda</taxon>
        <taxon>Patelloidea</taxon>
        <taxon>Patellidae</taxon>
        <taxon>Patella</taxon>
    </lineage>
</organism>
<dbReference type="AlphaFoldDB" id="A0AAN8KIR5"/>
<sequence>MVIRQKNLTVSTARKLFNQVNIFGESTEDEIKRSRRELKERRAQEKRTTELEKIGKNILELNGDVRVVLVGKTGIGKSHLGSNLLKTNAFTYFMSSISVTEQCKFGDRPLDDATTLLVVDTPGLFDTRDPNEHTSKEIVRSIALTAPGPHIYIFVIPVGRFTREEADTVNILQEMFGEQVINHVIVVFTRKDNLDGPDSQKDFILNSPPVLHNLLERCKYRFAFINNKADKDELQEDVDFILDLIYKTIGENNGAYYTNDSYQKADEVLEVRRKEIRSEKERRQTKLIEERDQIFNKAANENFGGTDGHRLLKDTQEAQNMLDEKRCQIQEIEDQNRLLTQKMEEEKRRYEKEENKLRELDKEQQRLREEDKLRRQEIQKAEEEKLKQLEEDRKRRDDIRRAEEEERRQFYEEEAAKRRSLQMKEGRLRDLEEKQRRLREEDATRRKEMDYEAERLKRLGEKTQQIVHEDKDSSLSKTLLKLTEINEKLVDNANINPDREVIKEAEQYDSPLLTAVGSAVYKYGASAIAATVGWLKSWW</sequence>
<gene>
    <name evidence="6" type="ORF">SNE40_000066</name>
</gene>
<dbReference type="SUPFAM" id="SSF52540">
    <property type="entry name" value="P-loop containing nucleoside triphosphate hydrolases"/>
    <property type="match status" value="1"/>
</dbReference>
<protein>
    <recommendedName>
        <fullName evidence="5">AIG1-type G domain-containing protein</fullName>
    </recommendedName>
</protein>
<keyword evidence="4" id="KW-0175">Coiled coil</keyword>
<accession>A0AAN8KIR5</accession>
<name>A0AAN8KIR5_PATCE</name>
<evidence type="ECO:0000259" key="5">
    <source>
        <dbReference type="PROSITE" id="PS51720"/>
    </source>
</evidence>
<dbReference type="PANTHER" id="PTHR10903:SF170">
    <property type="entry name" value="GTPASE IMAP FAMILY MEMBER 7"/>
    <property type="match status" value="1"/>
</dbReference>
<evidence type="ECO:0000256" key="1">
    <source>
        <dbReference type="ARBA" id="ARBA00008535"/>
    </source>
</evidence>
<reference evidence="6 7" key="1">
    <citation type="submission" date="2024-01" db="EMBL/GenBank/DDBJ databases">
        <title>The genome of the rayed Mediterranean limpet Patella caerulea (Linnaeus, 1758).</title>
        <authorList>
            <person name="Anh-Thu Weber A."/>
            <person name="Halstead-Nussloch G."/>
        </authorList>
    </citation>
    <scope>NUCLEOTIDE SEQUENCE [LARGE SCALE GENOMIC DNA]</scope>
    <source>
        <strain evidence="6">AATW-2023a</strain>
        <tissue evidence="6">Whole specimen</tissue>
    </source>
</reference>
<keyword evidence="7" id="KW-1185">Reference proteome</keyword>
<dbReference type="Pfam" id="PF04548">
    <property type="entry name" value="AIG1"/>
    <property type="match status" value="1"/>
</dbReference>
<dbReference type="InterPro" id="IPR006703">
    <property type="entry name" value="G_AIG1"/>
</dbReference>
<evidence type="ECO:0000256" key="4">
    <source>
        <dbReference type="SAM" id="Coils"/>
    </source>
</evidence>
<dbReference type="InterPro" id="IPR027417">
    <property type="entry name" value="P-loop_NTPase"/>
</dbReference>
<dbReference type="FunFam" id="3.40.50.300:FF:000366">
    <property type="entry name" value="GTPase, IMAP family member 2"/>
    <property type="match status" value="1"/>
</dbReference>
<feature type="coiled-coil region" evidence="4">
    <location>
        <begin position="315"/>
        <end position="448"/>
    </location>
</feature>
<comment type="similarity">
    <text evidence="1">Belongs to the TRAFAC class TrmE-Era-EngA-EngB-Septin-like GTPase superfamily. AIG1/Toc34/Toc159-like paraseptin GTPase family. IAN subfamily.</text>
</comment>
<dbReference type="InterPro" id="IPR045058">
    <property type="entry name" value="GIMA/IAN/Toc"/>
</dbReference>
<comment type="caution">
    <text evidence="6">The sequence shown here is derived from an EMBL/GenBank/DDBJ whole genome shotgun (WGS) entry which is preliminary data.</text>
</comment>
<dbReference type="Proteomes" id="UP001347796">
    <property type="component" value="Unassembled WGS sequence"/>
</dbReference>
<keyword evidence="2" id="KW-0547">Nucleotide-binding</keyword>